<accession>A0ABS7E8K0</accession>
<proteinExistence type="predicted"/>
<gene>
    <name evidence="1" type="ORF">K0625_20415</name>
</gene>
<dbReference type="InterPro" id="IPR042257">
    <property type="entry name" value="DGOK_C"/>
</dbReference>
<organism evidence="1 2">
    <name type="scientific">Shewanella nanhaiensis</name>
    <dbReference type="NCBI Taxonomy" id="2864872"/>
    <lineage>
        <taxon>Bacteria</taxon>
        <taxon>Pseudomonadati</taxon>
        <taxon>Pseudomonadota</taxon>
        <taxon>Gammaproteobacteria</taxon>
        <taxon>Alteromonadales</taxon>
        <taxon>Shewanellaceae</taxon>
        <taxon>Shewanella</taxon>
    </lineage>
</organism>
<name>A0ABS7E8K0_9GAMM</name>
<protein>
    <submittedName>
        <fullName evidence="1">2-dehydro-3-deoxygalactonokinase</fullName>
    </submittedName>
</protein>
<dbReference type="CDD" id="cd24012">
    <property type="entry name" value="ASKHA_NBD_KDGal-kinase"/>
    <property type="match status" value="1"/>
</dbReference>
<evidence type="ECO:0000313" key="1">
    <source>
        <dbReference type="EMBL" id="MBW8186002.1"/>
    </source>
</evidence>
<dbReference type="RefSeq" id="WP_220111346.1">
    <property type="nucleotide sequence ID" value="NZ_JAHZST010000019.1"/>
</dbReference>
<reference evidence="1 2" key="1">
    <citation type="submission" date="2021-07" db="EMBL/GenBank/DDBJ databases">
        <title>Shewanella sp. nov, isolated from SCS.</title>
        <authorList>
            <person name="Cao W.R."/>
        </authorList>
    </citation>
    <scope>NUCLEOTIDE SEQUENCE [LARGE SCALE GENOMIC DNA]</scope>
    <source>
        <strain evidence="1 2">NR704-98</strain>
    </source>
</reference>
<dbReference type="Pfam" id="PF05035">
    <property type="entry name" value="DGOK"/>
    <property type="match status" value="1"/>
</dbReference>
<dbReference type="Gene3D" id="3.30.420.300">
    <property type="entry name" value="2-keto-3-deoxy-galactonokinase, substrate binding domain"/>
    <property type="match status" value="1"/>
</dbReference>
<dbReference type="EMBL" id="JAHZST010000019">
    <property type="protein sequence ID" value="MBW8186002.1"/>
    <property type="molecule type" value="Genomic_DNA"/>
</dbReference>
<dbReference type="InterPro" id="IPR007729">
    <property type="entry name" value="DGOK"/>
</dbReference>
<dbReference type="InterPro" id="IPR042258">
    <property type="entry name" value="DGOK_N"/>
</dbReference>
<comment type="caution">
    <text evidence="1">The sequence shown here is derived from an EMBL/GenBank/DDBJ whole genome shotgun (WGS) entry which is preliminary data.</text>
</comment>
<dbReference type="Gene3D" id="3.30.420.310">
    <property type="entry name" value="2-keto-3-deoxy-galactonokinase, C-terminal domain"/>
    <property type="match status" value="1"/>
</dbReference>
<dbReference type="Proteomes" id="UP001195963">
    <property type="component" value="Unassembled WGS sequence"/>
</dbReference>
<sequence>MRHQADVIVVDWGASFLRAYLCFDNGGELEIIEQVSGPGAAKVSQQFEAVLNSVIGRWSAQYGALPVLMSGHIGSSLGWHETPYVSCPVSPLEVTKELFEFESNGHSIFVVPGVSCEEPDGHADVMRGEETHVLGWLTMDESHRRGKHLLCLPGTHTKWVLVEEGKIKVFKTAITGELFDLLCHHSVLIQQQGSEIDIRAFEQGAKLTLESELGQFVHGLFSVRTLQVQGKLDAEHAKSYLSGLLIGSDVRAALMAPQWRIDELTSISLIGSHPLCELFSQTLKMKGITVRSTQEKETCLRGFCAIYQKVFKSVA</sequence>
<keyword evidence="2" id="KW-1185">Reference proteome</keyword>
<evidence type="ECO:0000313" key="2">
    <source>
        <dbReference type="Proteomes" id="UP001195963"/>
    </source>
</evidence>